<dbReference type="AlphaFoldDB" id="A0A933LQG2"/>
<dbReference type="SUPFAM" id="SSF47413">
    <property type="entry name" value="lambda repressor-like DNA-binding domains"/>
    <property type="match status" value="1"/>
</dbReference>
<evidence type="ECO:0000313" key="4">
    <source>
        <dbReference type="Proteomes" id="UP000772181"/>
    </source>
</evidence>
<sequence>MKHLKNIHPGEVLKEEFLTPLGISVYKIAKETGLSQTRLGQIIKGERGITAETAIKIGRFLNTGPEFWMNLQALYDIEEADKRYSKEIEAIQPFSLSPLATQ</sequence>
<evidence type="ECO:0000256" key="1">
    <source>
        <dbReference type="ARBA" id="ARBA00023125"/>
    </source>
</evidence>
<reference evidence="3" key="1">
    <citation type="submission" date="2020-07" db="EMBL/GenBank/DDBJ databases">
        <title>Huge and variable diversity of episymbiotic CPR bacteria and DPANN archaea in groundwater ecosystems.</title>
        <authorList>
            <person name="He C.Y."/>
            <person name="Keren R."/>
            <person name="Whittaker M."/>
            <person name="Farag I.F."/>
            <person name="Doudna J."/>
            <person name="Cate J.H.D."/>
            <person name="Banfield J.F."/>
        </authorList>
    </citation>
    <scope>NUCLEOTIDE SEQUENCE</scope>
    <source>
        <strain evidence="3">NC_groundwater_1482_Ag_S-0.65um_47_24</strain>
    </source>
</reference>
<dbReference type="EMBL" id="JACQWF010000314">
    <property type="protein sequence ID" value="MBI4596115.1"/>
    <property type="molecule type" value="Genomic_DNA"/>
</dbReference>
<dbReference type="PANTHER" id="PTHR36924:SF1">
    <property type="entry name" value="ANTITOXIN HIGA-1"/>
    <property type="match status" value="1"/>
</dbReference>
<dbReference type="PANTHER" id="PTHR36924">
    <property type="entry name" value="ANTITOXIN HIGA-1"/>
    <property type="match status" value="1"/>
</dbReference>
<dbReference type="Proteomes" id="UP000772181">
    <property type="component" value="Unassembled WGS sequence"/>
</dbReference>
<comment type="caution">
    <text evidence="3">The sequence shown here is derived from an EMBL/GenBank/DDBJ whole genome shotgun (WGS) entry which is preliminary data.</text>
</comment>
<keyword evidence="1" id="KW-0238">DNA-binding</keyword>
<name>A0A933LQG2_UNCTE</name>
<dbReference type="PROSITE" id="PS50943">
    <property type="entry name" value="HTH_CROC1"/>
    <property type="match status" value="1"/>
</dbReference>
<dbReference type="Gene3D" id="1.10.260.40">
    <property type="entry name" value="lambda repressor-like DNA-binding domains"/>
    <property type="match status" value="1"/>
</dbReference>
<evidence type="ECO:0000259" key="2">
    <source>
        <dbReference type="PROSITE" id="PS50943"/>
    </source>
</evidence>
<dbReference type="GO" id="GO:0003677">
    <property type="term" value="F:DNA binding"/>
    <property type="evidence" value="ECO:0007669"/>
    <property type="project" value="UniProtKB-KW"/>
</dbReference>
<accession>A0A933LQG2</accession>
<gene>
    <name evidence="3" type="ORF">HY730_07020</name>
</gene>
<dbReference type="InterPro" id="IPR010982">
    <property type="entry name" value="Lambda_DNA-bd_dom_sf"/>
</dbReference>
<dbReference type="InterPro" id="IPR013430">
    <property type="entry name" value="Toxin_antidote_HigA"/>
</dbReference>
<dbReference type="Pfam" id="PF01381">
    <property type="entry name" value="HTH_3"/>
    <property type="match status" value="1"/>
</dbReference>
<evidence type="ECO:0000313" key="3">
    <source>
        <dbReference type="EMBL" id="MBI4596115.1"/>
    </source>
</evidence>
<feature type="domain" description="HTH cro/C1-type" evidence="2">
    <location>
        <begin position="21"/>
        <end position="68"/>
    </location>
</feature>
<organism evidence="3 4">
    <name type="scientific">Tectimicrobiota bacterium</name>
    <dbReference type="NCBI Taxonomy" id="2528274"/>
    <lineage>
        <taxon>Bacteria</taxon>
        <taxon>Pseudomonadati</taxon>
        <taxon>Nitrospinota/Tectimicrobiota group</taxon>
        <taxon>Candidatus Tectimicrobiota</taxon>
    </lineage>
</organism>
<proteinExistence type="predicted"/>
<dbReference type="SMART" id="SM00530">
    <property type="entry name" value="HTH_XRE"/>
    <property type="match status" value="1"/>
</dbReference>
<dbReference type="NCBIfam" id="TIGR02607">
    <property type="entry name" value="antidote_HigA"/>
    <property type="match status" value="1"/>
</dbReference>
<dbReference type="CDD" id="cd00093">
    <property type="entry name" value="HTH_XRE"/>
    <property type="match status" value="1"/>
</dbReference>
<dbReference type="InterPro" id="IPR001387">
    <property type="entry name" value="Cro/C1-type_HTH"/>
</dbReference>
<protein>
    <submittedName>
        <fullName evidence="3">HigA family addiction module antidote protein</fullName>
    </submittedName>
</protein>